<protein>
    <recommendedName>
        <fullName evidence="3">Phage-Barnase-EndoU-ColicinE5/D-RelE like nuclease 4 domain-containing protein</fullName>
    </recommendedName>
</protein>
<accession>A0A1M7YLE9</accession>
<dbReference type="AlphaFoldDB" id="A0A1M7YLE9"/>
<evidence type="ECO:0000313" key="1">
    <source>
        <dbReference type="EMBL" id="SHO53435.1"/>
    </source>
</evidence>
<organism evidence="1 2">
    <name type="scientific">Anaerocolumna xylanovorans DSM 12503</name>
    <dbReference type="NCBI Taxonomy" id="1121345"/>
    <lineage>
        <taxon>Bacteria</taxon>
        <taxon>Bacillati</taxon>
        <taxon>Bacillota</taxon>
        <taxon>Clostridia</taxon>
        <taxon>Lachnospirales</taxon>
        <taxon>Lachnospiraceae</taxon>
        <taxon>Anaerocolumna</taxon>
    </lineage>
</organism>
<reference evidence="1 2" key="1">
    <citation type="submission" date="2016-12" db="EMBL/GenBank/DDBJ databases">
        <authorList>
            <person name="Song W.-J."/>
            <person name="Kurnit D.M."/>
        </authorList>
    </citation>
    <scope>NUCLEOTIDE SEQUENCE [LARGE SCALE GENOMIC DNA]</scope>
    <source>
        <strain evidence="1 2">DSM 12503</strain>
    </source>
</reference>
<dbReference type="RefSeq" id="WP_073590749.1">
    <property type="nucleotide sequence ID" value="NZ_FRFD01000013.1"/>
</dbReference>
<dbReference type="EMBL" id="FRFD01000013">
    <property type="protein sequence ID" value="SHO53435.1"/>
    <property type="molecule type" value="Genomic_DNA"/>
</dbReference>
<keyword evidence="2" id="KW-1185">Reference proteome</keyword>
<proteinExistence type="predicted"/>
<evidence type="ECO:0000313" key="2">
    <source>
        <dbReference type="Proteomes" id="UP000184612"/>
    </source>
</evidence>
<evidence type="ECO:0008006" key="3">
    <source>
        <dbReference type="Google" id="ProtNLM"/>
    </source>
</evidence>
<name>A0A1M7YLE9_9FIRM</name>
<sequence length="421" mass="49547">MLTVGDLIDINYIPAEAEISLDLLKEFYENYLCKRIFIFTLKNGETVKLFFRDTTEIFHISGIDHIYEDVPMDGTRFISEIESGNIDLAAVKSVNPNAYKDYEDRICSMACLDTIIKNCEYLFYPGGKIPQTEVKVKYLLLKGLNGKNLHLGIDTYKKGRPYFTRTLLVTEGNSAGKFIEKADERLRVVELVIKDKDTDKILIHVKREEAEKQAIIEVERIAQKWLSCDFPKLIEESILNKDIEDKIGRYWYEDIGNNKLKNLENIHNDLVYIKENLDNMEDDEWRELLFDVLKDLLTSVNAIDKLAALSDLNSVEYQEIYSSYMKREQRDNWKRMLLENIEQHKLEIKEIIDALDPYWSGKIIGESIRKYEGDNTCEVIKLEFQRIIEQKCEDMTRRALFHYIYENRENICIYISKNITW</sequence>
<dbReference type="OrthoDB" id="2969511at2"/>
<dbReference type="Proteomes" id="UP000184612">
    <property type="component" value="Unassembled WGS sequence"/>
</dbReference>
<gene>
    <name evidence="1" type="ORF">SAMN02745217_04121</name>
</gene>